<protein>
    <submittedName>
        <fullName evidence="1">Uncharacterized protein</fullName>
    </submittedName>
</protein>
<accession>A0A6G0SUF5</accession>
<sequence length="186" mass="20191">MQFVLNNNFNLTLFNIGPNIVIEEFISMLMKKKKMYKANISKTQAPISFIQNLTIYITNTLNWNIEGVVFLRINNFNGNLEFCTISGLKNGGPFRRSKVLFRLGKRSTFVFRFMGFLIGLTGTSKTSSTCNLLGGKGGAILLGGIGGLNDPSPLHSRGGTGGTSLFLPKVNVTGVNTESSASLLSI</sequence>
<gene>
    <name evidence="1" type="ORF">AGLY_017608</name>
</gene>
<dbReference type="EMBL" id="VYZN01001730">
    <property type="protein sequence ID" value="KAE9521993.1"/>
    <property type="molecule type" value="Genomic_DNA"/>
</dbReference>
<comment type="caution">
    <text evidence="1">The sequence shown here is derived from an EMBL/GenBank/DDBJ whole genome shotgun (WGS) entry which is preliminary data.</text>
</comment>
<organism evidence="1 2">
    <name type="scientific">Aphis glycines</name>
    <name type="common">Soybean aphid</name>
    <dbReference type="NCBI Taxonomy" id="307491"/>
    <lineage>
        <taxon>Eukaryota</taxon>
        <taxon>Metazoa</taxon>
        <taxon>Ecdysozoa</taxon>
        <taxon>Arthropoda</taxon>
        <taxon>Hexapoda</taxon>
        <taxon>Insecta</taxon>
        <taxon>Pterygota</taxon>
        <taxon>Neoptera</taxon>
        <taxon>Paraneoptera</taxon>
        <taxon>Hemiptera</taxon>
        <taxon>Sternorrhyncha</taxon>
        <taxon>Aphidomorpha</taxon>
        <taxon>Aphidoidea</taxon>
        <taxon>Aphididae</taxon>
        <taxon>Aphidini</taxon>
        <taxon>Aphis</taxon>
        <taxon>Aphis</taxon>
    </lineage>
</organism>
<reference evidence="1 2" key="1">
    <citation type="submission" date="2019-08" db="EMBL/GenBank/DDBJ databases">
        <title>The genome of the soybean aphid Biotype 1, its phylome, world population structure and adaptation to the North American continent.</title>
        <authorList>
            <person name="Giordano R."/>
            <person name="Donthu R.K."/>
            <person name="Hernandez A.G."/>
            <person name="Wright C.L."/>
            <person name="Zimin A.V."/>
        </authorList>
    </citation>
    <scope>NUCLEOTIDE SEQUENCE [LARGE SCALE GENOMIC DNA]</scope>
    <source>
        <tissue evidence="1">Whole aphids</tissue>
    </source>
</reference>
<proteinExistence type="predicted"/>
<evidence type="ECO:0000313" key="2">
    <source>
        <dbReference type="Proteomes" id="UP000475862"/>
    </source>
</evidence>
<evidence type="ECO:0000313" key="1">
    <source>
        <dbReference type="EMBL" id="KAE9521993.1"/>
    </source>
</evidence>
<keyword evidence="2" id="KW-1185">Reference proteome</keyword>
<name>A0A6G0SUF5_APHGL</name>
<dbReference type="Proteomes" id="UP000475862">
    <property type="component" value="Unassembled WGS sequence"/>
</dbReference>
<dbReference type="AlphaFoldDB" id="A0A6G0SUF5"/>